<comment type="caution">
    <text evidence="1">The sequence shown here is derived from an EMBL/GenBank/DDBJ whole genome shotgun (WGS) entry which is preliminary data.</text>
</comment>
<keyword evidence="2" id="KW-1185">Reference proteome</keyword>
<protein>
    <submittedName>
        <fullName evidence="1">Uncharacterized protein</fullName>
    </submittedName>
</protein>
<sequence>MAAWEVAAPWEDQRVHDSREEGAEIFADYIVQLKNEKVLSAKQACLLAHWATKAGVVGFVNELAMEPTENRQSGHWTRHWDTVMRSRASDEHYLDMNVPMSNRSDLSRVMVDMPTTPPHVAVHEEAENAPDIKQRLQDAIDLGILPPVYAEHPVVTGAPNGVPVFPLAVYTDGVAFTRTDSVIGFYVYNIVTRVRHLCATIRKSDACKCGCRMWCTIYGVLSMLKWSFLSMQNGRWPDARPDGSAWGPSDEGEASCAGTQFGWRAVLLFLKADWSENVGTMAFASWQSTDCPCPKCDCTRDTWDNFLGVSPMGAPWSTLTVDDYDAECRACEYDRVVTDADFPRLRGNLFFDKREQGNRGRCLERDFDTLGLKKGDRMEPWPELPTTNDFDIRPKPLHVRFWRRSNERHARHRNPLICNELYTSPSHLVEDWLHCFSLGVFQFYNIGWLIHTIIEENCFRMPGTTQPEIAHGTVQLTKSRTMAWYGQEDRAGRQRNRIQDLTVGMLNTKSEGISLHGGETNDFLVFCAEVLVHEVRDPLPDFETAKDCGNALCNMLSLFRRSDKKWGIPEAQDRWAQ</sequence>
<evidence type="ECO:0000313" key="1">
    <source>
        <dbReference type="EMBL" id="CAK0827746.1"/>
    </source>
</evidence>
<proteinExistence type="predicted"/>
<reference evidence="1" key="1">
    <citation type="submission" date="2023-10" db="EMBL/GenBank/DDBJ databases">
        <authorList>
            <person name="Chen Y."/>
            <person name="Shah S."/>
            <person name="Dougan E. K."/>
            <person name="Thang M."/>
            <person name="Chan C."/>
        </authorList>
    </citation>
    <scope>NUCLEOTIDE SEQUENCE [LARGE SCALE GENOMIC DNA]</scope>
</reference>
<accession>A0ABN9SBJ0</accession>
<dbReference type="Proteomes" id="UP001189429">
    <property type="component" value="Unassembled WGS sequence"/>
</dbReference>
<dbReference type="EMBL" id="CAUYUJ010009813">
    <property type="protein sequence ID" value="CAK0827746.1"/>
    <property type="molecule type" value="Genomic_DNA"/>
</dbReference>
<name>A0ABN9SBJ0_9DINO</name>
<organism evidence="1 2">
    <name type="scientific">Prorocentrum cordatum</name>
    <dbReference type="NCBI Taxonomy" id="2364126"/>
    <lineage>
        <taxon>Eukaryota</taxon>
        <taxon>Sar</taxon>
        <taxon>Alveolata</taxon>
        <taxon>Dinophyceae</taxon>
        <taxon>Prorocentrales</taxon>
        <taxon>Prorocentraceae</taxon>
        <taxon>Prorocentrum</taxon>
    </lineage>
</organism>
<evidence type="ECO:0000313" key="2">
    <source>
        <dbReference type="Proteomes" id="UP001189429"/>
    </source>
</evidence>
<gene>
    <name evidence="1" type="ORF">PCOR1329_LOCUS27202</name>
</gene>